<dbReference type="Pfam" id="PF05741">
    <property type="entry name" value="zf-nanos"/>
    <property type="match status" value="1"/>
</dbReference>
<reference evidence="11 12" key="2">
    <citation type="journal article" date="2011" name="PLoS Genet.">
        <title>Caenorhabditis briggsae recombinant inbred line genotypes reveal inter-strain incompatibility and the evolution of recombination.</title>
        <authorList>
            <person name="Ross J.A."/>
            <person name="Koboldt D.C."/>
            <person name="Staisch J.E."/>
            <person name="Chamberlin H.M."/>
            <person name="Gupta B.P."/>
            <person name="Miller R.D."/>
            <person name="Baird S.E."/>
            <person name="Haag E.S."/>
        </authorList>
    </citation>
    <scope>NUCLEOTIDE SEQUENCE [LARGE SCALE GENOMIC DNA]</scope>
    <source>
        <strain evidence="11 12">AF16</strain>
    </source>
</reference>
<dbReference type="GO" id="GO:0003729">
    <property type="term" value="F:mRNA binding"/>
    <property type="evidence" value="ECO:0000318"/>
    <property type="project" value="GO_Central"/>
</dbReference>
<keyword evidence="4 8" id="KW-0863">Zinc-finger</keyword>
<dbReference type="AlphaFoldDB" id="A8XYX9"/>
<keyword evidence="7 8" id="KW-0694">RNA-binding</keyword>
<keyword evidence="6 8" id="KW-0810">Translation regulation</keyword>
<feature type="compositionally biased region" description="Polar residues" evidence="9">
    <location>
        <begin position="120"/>
        <end position="132"/>
    </location>
</feature>
<dbReference type="InterPro" id="IPR038129">
    <property type="entry name" value="Nanos_sf"/>
</dbReference>
<evidence type="ECO:0000256" key="2">
    <source>
        <dbReference type="ARBA" id="ARBA00022490"/>
    </source>
</evidence>
<keyword evidence="12" id="KW-1185">Reference proteome</keyword>
<dbReference type="RefSeq" id="XP_002631713.1">
    <property type="nucleotide sequence ID" value="XM_002631667.1"/>
</dbReference>
<evidence type="ECO:0000256" key="5">
    <source>
        <dbReference type="ARBA" id="ARBA00022833"/>
    </source>
</evidence>
<evidence type="ECO:0000256" key="7">
    <source>
        <dbReference type="ARBA" id="ARBA00022884"/>
    </source>
</evidence>
<protein>
    <submittedName>
        <fullName evidence="11">Protein CBR-NOS-1</fullName>
    </submittedName>
</protein>
<evidence type="ECO:0000256" key="8">
    <source>
        <dbReference type="PROSITE-ProRule" id="PRU00855"/>
    </source>
</evidence>
<dbReference type="GeneID" id="8573712"/>
<feature type="compositionally biased region" description="Basic and acidic residues" evidence="9">
    <location>
        <begin position="226"/>
        <end position="240"/>
    </location>
</feature>
<dbReference type="CTD" id="8573712"/>
<evidence type="ECO:0000256" key="4">
    <source>
        <dbReference type="ARBA" id="ARBA00022771"/>
    </source>
</evidence>
<organism evidence="11 12">
    <name type="scientific">Caenorhabditis briggsae</name>
    <dbReference type="NCBI Taxonomy" id="6238"/>
    <lineage>
        <taxon>Eukaryota</taxon>
        <taxon>Metazoa</taxon>
        <taxon>Ecdysozoa</taxon>
        <taxon>Nematoda</taxon>
        <taxon>Chromadorea</taxon>
        <taxon>Rhabditida</taxon>
        <taxon>Rhabditina</taxon>
        <taxon>Rhabditomorpha</taxon>
        <taxon>Rhabditoidea</taxon>
        <taxon>Rhabditidae</taxon>
        <taxon>Peloderinae</taxon>
        <taxon>Caenorhabditis</taxon>
    </lineage>
</organism>
<dbReference type="Gene3D" id="4.10.60.30">
    <property type="entry name" value="Nanos, RNA-binding domain"/>
    <property type="match status" value="1"/>
</dbReference>
<dbReference type="GO" id="GO:0048471">
    <property type="term" value="C:perinuclear region of cytoplasm"/>
    <property type="evidence" value="ECO:0000318"/>
    <property type="project" value="GO_Central"/>
</dbReference>
<dbReference type="GO" id="GO:0017148">
    <property type="term" value="P:negative regulation of translation"/>
    <property type="evidence" value="ECO:0000318"/>
    <property type="project" value="GO_Central"/>
</dbReference>
<dbReference type="eggNOG" id="KOG4602">
    <property type="taxonomic scope" value="Eukaryota"/>
</dbReference>
<keyword evidence="3" id="KW-0479">Metal-binding</keyword>
<dbReference type="EMBL" id="HE600928">
    <property type="protein sequence ID" value="CAP37846.1"/>
    <property type="molecule type" value="Genomic_DNA"/>
</dbReference>
<evidence type="ECO:0000256" key="3">
    <source>
        <dbReference type="ARBA" id="ARBA00022723"/>
    </source>
</evidence>
<reference evidence="11 12" key="1">
    <citation type="journal article" date="2003" name="PLoS Biol.">
        <title>The genome sequence of Caenorhabditis briggsae: a platform for comparative genomics.</title>
        <authorList>
            <person name="Stein L.D."/>
            <person name="Bao Z."/>
            <person name="Blasiar D."/>
            <person name="Blumenthal T."/>
            <person name="Brent M.R."/>
            <person name="Chen N."/>
            <person name="Chinwalla A."/>
            <person name="Clarke L."/>
            <person name="Clee C."/>
            <person name="Coghlan A."/>
            <person name="Coulson A."/>
            <person name="D'Eustachio P."/>
            <person name="Fitch D.H."/>
            <person name="Fulton L.A."/>
            <person name="Fulton R.E."/>
            <person name="Griffiths-Jones S."/>
            <person name="Harris T.W."/>
            <person name="Hillier L.W."/>
            <person name="Kamath R."/>
            <person name="Kuwabara P.E."/>
            <person name="Mardis E.R."/>
            <person name="Marra M.A."/>
            <person name="Miner T.L."/>
            <person name="Minx P."/>
            <person name="Mullikin J.C."/>
            <person name="Plumb R.W."/>
            <person name="Rogers J."/>
            <person name="Schein J.E."/>
            <person name="Sohrmann M."/>
            <person name="Spieth J."/>
            <person name="Stajich J.E."/>
            <person name="Wei C."/>
            <person name="Willey D."/>
            <person name="Wilson R.K."/>
            <person name="Durbin R."/>
            <person name="Waterston R.H."/>
        </authorList>
    </citation>
    <scope>NUCLEOTIDE SEQUENCE [LARGE SCALE GENOMIC DNA]</scope>
    <source>
        <strain evidence="11 12">AF16</strain>
    </source>
</reference>
<evidence type="ECO:0000256" key="1">
    <source>
        <dbReference type="ARBA" id="ARBA00004496"/>
    </source>
</evidence>
<dbReference type="GO" id="GO:0048477">
    <property type="term" value="P:oogenesis"/>
    <property type="evidence" value="ECO:0000318"/>
    <property type="project" value="GO_Central"/>
</dbReference>
<feature type="region of interest" description="Disordered" evidence="9">
    <location>
        <begin position="226"/>
        <end position="246"/>
    </location>
</feature>
<evidence type="ECO:0000313" key="11">
    <source>
        <dbReference type="EMBL" id="CAP37846.1"/>
    </source>
</evidence>
<feature type="region of interest" description="Disordered" evidence="9">
    <location>
        <begin position="100"/>
        <end position="132"/>
    </location>
</feature>
<dbReference type="PANTHER" id="PTHR12887">
    <property type="entry name" value="NANOS PROTEIN"/>
    <property type="match status" value="1"/>
</dbReference>
<keyword evidence="2" id="KW-0963">Cytoplasm</keyword>
<sequence length="246" mass="28040">MALLYTGVRFSISKVPSKESQRNKVSTAKMSLTEDLFLWSPFRNTTTIEYLTGSNFIDEYRQASTTSSASNQLGVIGEERAVRLGRIDSFSSDRHAEIAADATRATSQQRQQIRRHSEHQQQLPRHQQAPATQLQLQEPQMLQYLQYRQRIEYQNSGATRSLCCSFCYGTECAKSRKSGILLKKDDPGRWSTHSIKWKGLVTCPVLFRQVCRVCGATGFKAHTTAEHDRAMDQENREAGRRYTVSH</sequence>
<evidence type="ECO:0000259" key="10">
    <source>
        <dbReference type="PROSITE" id="PS51522"/>
    </source>
</evidence>
<dbReference type="Proteomes" id="UP000008549">
    <property type="component" value="Unassembled WGS sequence"/>
</dbReference>
<dbReference type="GO" id="GO:0008270">
    <property type="term" value="F:zinc ion binding"/>
    <property type="evidence" value="ECO:0007669"/>
    <property type="project" value="UniProtKB-KW"/>
</dbReference>
<evidence type="ECO:0000313" key="12">
    <source>
        <dbReference type="Proteomes" id="UP000008549"/>
    </source>
</evidence>
<evidence type="ECO:0000256" key="9">
    <source>
        <dbReference type="SAM" id="MobiDB-lite"/>
    </source>
</evidence>
<dbReference type="HOGENOM" id="CLU_1129939_0_0_1"/>
<comment type="subcellular location">
    <subcellularLocation>
        <location evidence="1">Cytoplasm</location>
    </subcellularLocation>
</comment>
<dbReference type="KEGG" id="cbr:CBG_20913"/>
<dbReference type="FunCoup" id="A8XYX9">
    <property type="interactions" value="138"/>
</dbReference>
<dbReference type="WormBase" id="CBG20913">
    <property type="protein sequence ID" value="CBP47619"/>
    <property type="gene ID" value="WBGene00039817"/>
    <property type="gene designation" value="Cbr-nos-1"/>
</dbReference>
<feature type="domain" description="Nanos-type" evidence="10">
    <location>
        <begin position="163"/>
        <end position="229"/>
    </location>
</feature>
<dbReference type="PROSITE" id="PS51522">
    <property type="entry name" value="ZF_NANOS"/>
    <property type="match status" value="1"/>
</dbReference>
<dbReference type="STRING" id="6238.A8XYX9"/>
<dbReference type="InParanoid" id="A8XYX9"/>
<dbReference type="OMA" id="FRRRHHE"/>
<evidence type="ECO:0000256" key="6">
    <source>
        <dbReference type="ARBA" id="ARBA00022845"/>
    </source>
</evidence>
<proteinExistence type="inferred from homology"/>
<dbReference type="InterPro" id="IPR024161">
    <property type="entry name" value="Znf_nanos-typ"/>
</dbReference>
<keyword evidence="5" id="KW-0862">Zinc</keyword>
<gene>
    <name evidence="13" type="primary">nos-1</name>
    <name evidence="11" type="synonym">Cbr-nos-1</name>
    <name evidence="13" type="ORF">CBG20913</name>
    <name evidence="11" type="ORF">CBG_20913</name>
</gene>
<comment type="similarity">
    <text evidence="8">Belongs to the nanos family.</text>
</comment>
<name>A8XYX9_CAEBR</name>
<evidence type="ECO:0000313" key="13">
    <source>
        <dbReference type="WormBase" id="CBG20913"/>
    </source>
</evidence>
<dbReference type="InterPro" id="IPR008705">
    <property type="entry name" value="Nanos/Xcar2"/>
</dbReference>
<accession>A8XYX9</accession>